<dbReference type="PANTHER" id="PTHR32303">
    <property type="entry name" value="QUINOPROTEIN ALCOHOL DEHYDROGENASE (CYTOCHROME C)"/>
    <property type="match status" value="1"/>
</dbReference>
<dbReference type="AlphaFoldDB" id="A0A381RSJ8"/>
<dbReference type="EMBL" id="UINC01002099">
    <property type="protein sequence ID" value="SUZ92897.1"/>
    <property type="molecule type" value="Genomic_DNA"/>
</dbReference>
<dbReference type="Gene3D" id="2.140.10.10">
    <property type="entry name" value="Quinoprotein alcohol dehydrogenase-like superfamily"/>
    <property type="match status" value="2"/>
</dbReference>
<sequence length="654" mass="71223">MHTGQQPRKLVSIVRLVAFVTAVTTGLLSEAQVPDGEWHAFGRDEANTKYSPLDQITADNFGDLEIAWRWTSLSRAAVEENERIRPSAFKSSPLMADGLVYVSTALGQAAALDAGTGEPVWTYDPRIYDDMERPPNMGWHHRGLSYWKDDQSDDARIFMSNHDLKLVALNARTGARYPGFGENGYVDLTQGYGRAIDASRMTYSSPVAVAGDTIITGSIVQDTNIRLREASPGDVRAYDARTGEMKWIFHTIPQGDEFGVDSWQNESWRYSGHTNVWSYMAVDEELGLVFLPTGTPSNDWYGGMRPGNNLFAESIVAVDIETGQRVWHFQAIHHGLWDWDFPTGPNLLDITVDGREVKAIAQVSKQAFTYVLDRATGEPIWPIEERPVPQGNVPGEWYSPTQPFPTKPPPFDRQGISIDDVIDFTPELRTEALEIINSRARFGPIFSPPVLRGDEKPYIQVPGAGGGANWQGSAVDVETGQLFVSSSSTVIVVEVIEYPAPATIGYFTDPWGVGLSGPQGLPLFKPPYKRVTSLDLTTGNLAWMEPHGDGPRNHPALAALNLPPLGGGGGISSGPLVTPTLLIMNHGGRDYDDIAASSRTISAYDKSTGNHLGALDLPGVPGGNPVTYLHNGKQYLVVALGSGDSAELLALTLP</sequence>
<keyword evidence="3" id="KW-0560">Oxidoreductase</keyword>
<feature type="domain" description="Pyrrolo-quinoline quinone repeat" evidence="4">
    <location>
        <begin position="38"/>
        <end position="635"/>
    </location>
</feature>
<evidence type="ECO:0000313" key="5">
    <source>
        <dbReference type="EMBL" id="SUZ92897.1"/>
    </source>
</evidence>
<protein>
    <recommendedName>
        <fullName evidence="4">Pyrrolo-quinoline quinone repeat domain-containing protein</fullName>
    </recommendedName>
</protein>
<evidence type="ECO:0000256" key="1">
    <source>
        <dbReference type="ARBA" id="ARBA00001931"/>
    </source>
</evidence>
<dbReference type="SUPFAM" id="SSF50998">
    <property type="entry name" value="Quinoprotein alcohol dehydrogenase-like"/>
    <property type="match status" value="1"/>
</dbReference>
<name>A0A381RSJ8_9ZZZZ</name>
<evidence type="ECO:0000259" key="4">
    <source>
        <dbReference type="Pfam" id="PF01011"/>
    </source>
</evidence>
<dbReference type="InterPro" id="IPR002372">
    <property type="entry name" value="PQQ_rpt_dom"/>
</dbReference>
<comment type="cofactor">
    <cofactor evidence="1">
        <name>pyrroloquinoline quinone</name>
        <dbReference type="ChEBI" id="CHEBI:58442"/>
    </cofactor>
</comment>
<gene>
    <name evidence="5" type="ORF">METZ01_LOCUS45751</name>
</gene>
<evidence type="ECO:0000256" key="2">
    <source>
        <dbReference type="ARBA" id="ARBA00008156"/>
    </source>
</evidence>
<dbReference type="GO" id="GO:0016491">
    <property type="term" value="F:oxidoreductase activity"/>
    <property type="evidence" value="ECO:0007669"/>
    <property type="project" value="UniProtKB-KW"/>
</dbReference>
<comment type="similarity">
    <text evidence="2">Belongs to the bacterial PQQ dehydrogenase family.</text>
</comment>
<dbReference type="Pfam" id="PF01011">
    <property type="entry name" value="PQQ"/>
    <property type="match status" value="1"/>
</dbReference>
<accession>A0A381RSJ8</accession>
<organism evidence="5">
    <name type="scientific">marine metagenome</name>
    <dbReference type="NCBI Taxonomy" id="408172"/>
    <lineage>
        <taxon>unclassified sequences</taxon>
        <taxon>metagenomes</taxon>
        <taxon>ecological metagenomes</taxon>
    </lineage>
</organism>
<dbReference type="InterPro" id="IPR011047">
    <property type="entry name" value="Quinoprotein_ADH-like_sf"/>
</dbReference>
<dbReference type="SMART" id="SM00564">
    <property type="entry name" value="PQQ"/>
    <property type="match status" value="3"/>
</dbReference>
<dbReference type="PANTHER" id="PTHR32303:SF4">
    <property type="entry name" value="QUINOPROTEIN GLUCOSE DEHYDROGENASE"/>
    <property type="match status" value="1"/>
</dbReference>
<dbReference type="InterPro" id="IPR018391">
    <property type="entry name" value="PQQ_b-propeller_rpt"/>
</dbReference>
<proteinExistence type="inferred from homology"/>
<reference evidence="5" key="1">
    <citation type="submission" date="2018-05" db="EMBL/GenBank/DDBJ databases">
        <authorList>
            <person name="Lanie J.A."/>
            <person name="Ng W.-L."/>
            <person name="Kazmierczak K.M."/>
            <person name="Andrzejewski T.M."/>
            <person name="Davidsen T.M."/>
            <person name="Wayne K.J."/>
            <person name="Tettelin H."/>
            <person name="Glass J.I."/>
            <person name="Rusch D."/>
            <person name="Podicherti R."/>
            <person name="Tsui H.-C.T."/>
            <person name="Winkler M.E."/>
        </authorList>
    </citation>
    <scope>NUCLEOTIDE SEQUENCE</scope>
</reference>
<evidence type="ECO:0000256" key="3">
    <source>
        <dbReference type="ARBA" id="ARBA00023002"/>
    </source>
</evidence>